<evidence type="ECO:0000259" key="6">
    <source>
        <dbReference type="Pfam" id="PF13087"/>
    </source>
</evidence>
<accession>A0AAN6RXY8</accession>
<organism evidence="7 8">
    <name type="scientific">Staphylotrichum tortipilum</name>
    <dbReference type="NCBI Taxonomy" id="2831512"/>
    <lineage>
        <taxon>Eukaryota</taxon>
        <taxon>Fungi</taxon>
        <taxon>Dikarya</taxon>
        <taxon>Ascomycota</taxon>
        <taxon>Pezizomycotina</taxon>
        <taxon>Sordariomycetes</taxon>
        <taxon>Sordariomycetidae</taxon>
        <taxon>Sordariales</taxon>
        <taxon>Chaetomiaceae</taxon>
        <taxon>Staphylotrichum</taxon>
    </lineage>
</organism>
<dbReference type="EMBL" id="MU855317">
    <property type="protein sequence ID" value="KAK3906904.1"/>
    <property type="molecule type" value="Genomic_DNA"/>
</dbReference>
<keyword evidence="2" id="KW-0378">Hydrolase</keyword>
<sequence>MSDIKALITKLYAAFLGQFTGVVVVTPYAGCLSEFVRDFKADIVMVDEACRMDKADILMIVRHHDPGLFMVVGDPRQPGPFVHENHGNIVTNPFKEIMERSPLERALSYGVVVKAQLAWNHRGKGSLACLASELFYRHSMLCAEGKDAWPPEMLAWHEWLKRHCPSLIDGSQHILVELQGAAVEKLGTSSFNMAHVQHVCALVVLVVAAITEGNLRGLDGKQKSILVATFYKAQQARYMEAFDNMVSAKTLTREQRRLVNVRTVEGAQGFAADLVIVDFVNSTSPGFTVPKLQKTRPPT</sequence>
<keyword evidence="5" id="KW-0812">Transmembrane</keyword>
<evidence type="ECO:0000256" key="4">
    <source>
        <dbReference type="ARBA" id="ARBA00022840"/>
    </source>
</evidence>
<evidence type="ECO:0000256" key="5">
    <source>
        <dbReference type="SAM" id="Phobius"/>
    </source>
</evidence>
<keyword evidence="8" id="KW-1185">Reference proteome</keyword>
<keyword evidence="4" id="KW-0067">ATP-binding</keyword>
<dbReference type="SUPFAM" id="SSF52540">
    <property type="entry name" value="P-loop containing nucleoside triphosphate hydrolases"/>
    <property type="match status" value="1"/>
</dbReference>
<dbReference type="AlphaFoldDB" id="A0AAN6RXY8"/>
<evidence type="ECO:0000256" key="3">
    <source>
        <dbReference type="ARBA" id="ARBA00022806"/>
    </source>
</evidence>
<evidence type="ECO:0000313" key="8">
    <source>
        <dbReference type="Proteomes" id="UP001303889"/>
    </source>
</evidence>
<reference evidence="7" key="1">
    <citation type="journal article" date="2023" name="Mol. Phylogenet. Evol.">
        <title>Genome-scale phylogeny and comparative genomics of the fungal order Sordariales.</title>
        <authorList>
            <person name="Hensen N."/>
            <person name="Bonometti L."/>
            <person name="Westerberg I."/>
            <person name="Brannstrom I.O."/>
            <person name="Guillou S."/>
            <person name="Cros-Aarteil S."/>
            <person name="Calhoun S."/>
            <person name="Haridas S."/>
            <person name="Kuo A."/>
            <person name="Mondo S."/>
            <person name="Pangilinan J."/>
            <person name="Riley R."/>
            <person name="LaButti K."/>
            <person name="Andreopoulos B."/>
            <person name="Lipzen A."/>
            <person name="Chen C."/>
            <person name="Yan M."/>
            <person name="Daum C."/>
            <person name="Ng V."/>
            <person name="Clum A."/>
            <person name="Steindorff A."/>
            <person name="Ohm R.A."/>
            <person name="Martin F."/>
            <person name="Silar P."/>
            <person name="Natvig D.O."/>
            <person name="Lalanne C."/>
            <person name="Gautier V."/>
            <person name="Ament-Velasquez S.L."/>
            <person name="Kruys A."/>
            <person name="Hutchinson M.I."/>
            <person name="Powell A.J."/>
            <person name="Barry K."/>
            <person name="Miller A.N."/>
            <person name="Grigoriev I.V."/>
            <person name="Debuchy R."/>
            <person name="Gladieux P."/>
            <person name="Hiltunen Thoren M."/>
            <person name="Johannesson H."/>
        </authorList>
    </citation>
    <scope>NUCLEOTIDE SEQUENCE</scope>
    <source>
        <strain evidence="7">CBS 103.79</strain>
    </source>
</reference>
<evidence type="ECO:0000313" key="7">
    <source>
        <dbReference type="EMBL" id="KAK3906904.1"/>
    </source>
</evidence>
<dbReference type="GO" id="GO:0043139">
    <property type="term" value="F:5'-3' DNA helicase activity"/>
    <property type="evidence" value="ECO:0007669"/>
    <property type="project" value="TreeGrafter"/>
</dbReference>
<dbReference type="InterPro" id="IPR050534">
    <property type="entry name" value="Coronavir_polyprotein_1ab"/>
</dbReference>
<protein>
    <recommendedName>
        <fullName evidence="6">DNA2/NAM7 helicase-like C-terminal domain-containing protein</fullName>
    </recommendedName>
</protein>
<evidence type="ECO:0000256" key="2">
    <source>
        <dbReference type="ARBA" id="ARBA00022801"/>
    </source>
</evidence>
<comment type="caution">
    <text evidence="7">The sequence shown here is derived from an EMBL/GenBank/DDBJ whole genome shotgun (WGS) entry which is preliminary data.</text>
</comment>
<keyword evidence="1" id="KW-0547">Nucleotide-binding</keyword>
<evidence type="ECO:0000256" key="1">
    <source>
        <dbReference type="ARBA" id="ARBA00022741"/>
    </source>
</evidence>
<dbReference type="PANTHER" id="PTHR43788:SF16">
    <property type="entry name" value="HELICASE WITH ZINC FINGER 2"/>
    <property type="match status" value="1"/>
</dbReference>
<proteinExistence type="predicted"/>
<dbReference type="Pfam" id="PF13087">
    <property type="entry name" value="AAA_12"/>
    <property type="match status" value="1"/>
</dbReference>
<dbReference type="InterPro" id="IPR027417">
    <property type="entry name" value="P-loop_NTPase"/>
</dbReference>
<dbReference type="PANTHER" id="PTHR43788">
    <property type="entry name" value="DNA2/NAM7 HELICASE FAMILY MEMBER"/>
    <property type="match status" value="1"/>
</dbReference>
<keyword evidence="3" id="KW-0347">Helicase</keyword>
<name>A0AAN6RXY8_9PEZI</name>
<keyword evidence="5" id="KW-0472">Membrane</keyword>
<dbReference type="Proteomes" id="UP001303889">
    <property type="component" value="Unassembled WGS sequence"/>
</dbReference>
<feature type="transmembrane region" description="Helical" evidence="5">
    <location>
        <begin position="12"/>
        <end position="30"/>
    </location>
</feature>
<keyword evidence="5" id="KW-1133">Transmembrane helix</keyword>
<reference evidence="7" key="2">
    <citation type="submission" date="2023-05" db="EMBL/GenBank/DDBJ databases">
        <authorList>
            <consortium name="Lawrence Berkeley National Laboratory"/>
            <person name="Steindorff A."/>
            <person name="Hensen N."/>
            <person name="Bonometti L."/>
            <person name="Westerberg I."/>
            <person name="Brannstrom I.O."/>
            <person name="Guillou S."/>
            <person name="Cros-Aarteil S."/>
            <person name="Calhoun S."/>
            <person name="Haridas S."/>
            <person name="Kuo A."/>
            <person name="Mondo S."/>
            <person name="Pangilinan J."/>
            <person name="Riley R."/>
            <person name="Labutti K."/>
            <person name="Andreopoulos B."/>
            <person name="Lipzen A."/>
            <person name="Chen C."/>
            <person name="Yanf M."/>
            <person name="Daum C."/>
            <person name="Ng V."/>
            <person name="Clum A."/>
            <person name="Ohm R."/>
            <person name="Martin F."/>
            <person name="Silar P."/>
            <person name="Natvig D."/>
            <person name="Lalanne C."/>
            <person name="Gautier V."/>
            <person name="Ament-Velasquez S.L."/>
            <person name="Kruys A."/>
            <person name="Hutchinson M.I."/>
            <person name="Powell A.J."/>
            <person name="Barry K."/>
            <person name="Miller A.N."/>
            <person name="Grigoriev I.V."/>
            <person name="Debuchy R."/>
            <person name="Gladieux P."/>
            <person name="Thoren M.H."/>
            <person name="Johannesson H."/>
        </authorList>
    </citation>
    <scope>NUCLEOTIDE SEQUENCE</scope>
    <source>
        <strain evidence="7">CBS 103.79</strain>
    </source>
</reference>
<dbReference type="Gene3D" id="3.40.50.300">
    <property type="entry name" value="P-loop containing nucleotide triphosphate hydrolases"/>
    <property type="match status" value="2"/>
</dbReference>
<gene>
    <name evidence="7" type="ORF">C8A05DRAFT_29232</name>
</gene>
<dbReference type="GO" id="GO:0005524">
    <property type="term" value="F:ATP binding"/>
    <property type="evidence" value="ECO:0007669"/>
    <property type="project" value="UniProtKB-KW"/>
</dbReference>
<feature type="domain" description="DNA2/NAM7 helicase-like C-terminal" evidence="6">
    <location>
        <begin position="98"/>
        <end position="283"/>
    </location>
</feature>
<dbReference type="InterPro" id="IPR041679">
    <property type="entry name" value="DNA2/NAM7-like_C"/>
</dbReference>
<dbReference type="GO" id="GO:0016787">
    <property type="term" value="F:hydrolase activity"/>
    <property type="evidence" value="ECO:0007669"/>
    <property type="project" value="UniProtKB-KW"/>
</dbReference>